<name>A0A835BKF0_9POAL</name>
<dbReference type="PANTHER" id="PTHR46057:SF8">
    <property type="entry name" value="OS04G0585700 PROTEIN"/>
    <property type="match status" value="1"/>
</dbReference>
<keyword evidence="7" id="KW-1185">Reference proteome</keyword>
<evidence type="ECO:0000256" key="4">
    <source>
        <dbReference type="SAM" id="MobiDB-lite"/>
    </source>
</evidence>
<feature type="zinc finger region" description="FLZ-type" evidence="3">
    <location>
        <begin position="75"/>
        <end position="131"/>
    </location>
</feature>
<comment type="caution">
    <text evidence="6">The sequence shown here is derived from an EMBL/GenBank/DDBJ whole genome shotgun (WGS) entry which is preliminary data.</text>
</comment>
<gene>
    <name evidence="6" type="ORF">HU200_032989</name>
</gene>
<feature type="region of interest" description="Disordered" evidence="4">
    <location>
        <begin position="123"/>
        <end position="167"/>
    </location>
</feature>
<protein>
    <recommendedName>
        <fullName evidence="5">FLZ-type domain-containing protein</fullName>
    </recommendedName>
</protein>
<accession>A0A835BKF0</accession>
<evidence type="ECO:0000313" key="7">
    <source>
        <dbReference type="Proteomes" id="UP000636709"/>
    </source>
</evidence>
<evidence type="ECO:0000256" key="3">
    <source>
        <dbReference type="PROSITE-ProRule" id="PRU01131"/>
    </source>
</evidence>
<dbReference type="PANTHER" id="PTHR46057">
    <property type="entry name" value="FCS-LIKE ZINC FINGER 1-RELATED"/>
    <property type="match status" value="1"/>
</dbReference>
<evidence type="ECO:0000313" key="6">
    <source>
        <dbReference type="EMBL" id="KAF8702603.1"/>
    </source>
</evidence>
<dbReference type="GO" id="GO:0046872">
    <property type="term" value="F:metal ion binding"/>
    <property type="evidence" value="ECO:0007669"/>
    <property type="project" value="UniProtKB-KW"/>
</dbReference>
<organism evidence="6 7">
    <name type="scientific">Digitaria exilis</name>
    <dbReference type="NCBI Taxonomy" id="1010633"/>
    <lineage>
        <taxon>Eukaryota</taxon>
        <taxon>Viridiplantae</taxon>
        <taxon>Streptophyta</taxon>
        <taxon>Embryophyta</taxon>
        <taxon>Tracheophyta</taxon>
        <taxon>Spermatophyta</taxon>
        <taxon>Magnoliopsida</taxon>
        <taxon>Liliopsida</taxon>
        <taxon>Poales</taxon>
        <taxon>Poaceae</taxon>
        <taxon>PACMAD clade</taxon>
        <taxon>Panicoideae</taxon>
        <taxon>Panicodae</taxon>
        <taxon>Paniceae</taxon>
        <taxon>Anthephorinae</taxon>
        <taxon>Digitaria</taxon>
    </lineage>
</organism>
<dbReference type="Gramene" id="Dexi7B01G0017490.1">
    <property type="protein sequence ID" value="Dexi7B01G0017490.1:cds"/>
    <property type="gene ID" value="Dexi7B01G0017490"/>
</dbReference>
<dbReference type="InterPro" id="IPR044533">
    <property type="entry name" value="FLZ1/2/3"/>
</dbReference>
<dbReference type="Proteomes" id="UP000636709">
    <property type="component" value="Unassembled WGS sequence"/>
</dbReference>
<dbReference type="EMBL" id="JACEFO010001785">
    <property type="protein sequence ID" value="KAF8702603.1"/>
    <property type="molecule type" value="Genomic_DNA"/>
</dbReference>
<dbReference type="PROSITE" id="PS51795">
    <property type="entry name" value="ZF_FLZ"/>
    <property type="match status" value="1"/>
</dbReference>
<dbReference type="AlphaFoldDB" id="A0A835BKF0"/>
<dbReference type="OrthoDB" id="1916924at2759"/>
<evidence type="ECO:0000256" key="2">
    <source>
        <dbReference type="ARBA" id="ARBA00022723"/>
    </source>
</evidence>
<dbReference type="InterPro" id="IPR007650">
    <property type="entry name" value="Zf-FLZ_dom"/>
</dbReference>
<reference evidence="6" key="1">
    <citation type="submission" date="2020-07" db="EMBL/GenBank/DDBJ databases">
        <title>Genome sequence and genetic diversity analysis of an under-domesticated orphan crop, white fonio (Digitaria exilis).</title>
        <authorList>
            <person name="Bennetzen J.L."/>
            <person name="Chen S."/>
            <person name="Ma X."/>
            <person name="Wang X."/>
            <person name="Yssel A.E.J."/>
            <person name="Chaluvadi S.R."/>
            <person name="Johnson M."/>
            <person name="Gangashetty P."/>
            <person name="Hamidou F."/>
            <person name="Sanogo M.D."/>
            <person name="Zwaenepoel A."/>
            <person name="Wallace J."/>
            <person name="Van De Peer Y."/>
            <person name="Van Deynze A."/>
        </authorList>
    </citation>
    <scope>NUCLEOTIDE SEQUENCE</scope>
    <source>
        <tissue evidence="6">Leaves</tissue>
    </source>
</reference>
<keyword evidence="2" id="KW-0479">Metal-binding</keyword>
<dbReference type="Pfam" id="PF04570">
    <property type="entry name" value="zf-FLZ"/>
    <property type="match status" value="1"/>
</dbReference>
<evidence type="ECO:0000259" key="5">
    <source>
        <dbReference type="PROSITE" id="PS51795"/>
    </source>
</evidence>
<sequence length="167" mass="17159">MDLGLGVAGRAGSGGGGGAQGRSGSGRDSAFALGGGGLSAAAWTRLVSSGVEDELVTASGGGRAGASAGGLPLGHFLESCFLCRKPLASNRDIFMYRSRGMDISSVFGRGDIPFCTEECRREQIEMDEEMERKESSTPKKVATRAPSHDVESPPRPPKARAGSILAG</sequence>
<feature type="compositionally biased region" description="Basic and acidic residues" evidence="4">
    <location>
        <begin position="123"/>
        <end position="137"/>
    </location>
</feature>
<proteinExistence type="inferred from homology"/>
<evidence type="ECO:0000256" key="1">
    <source>
        <dbReference type="ARBA" id="ARBA00009374"/>
    </source>
</evidence>
<feature type="domain" description="FLZ-type" evidence="5">
    <location>
        <begin position="75"/>
        <end position="131"/>
    </location>
</feature>
<comment type="similarity">
    <text evidence="1">Belongs to the FLZ family.</text>
</comment>